<dbReference type="AlphaFoldDB" id="A0A0S4M5J9"/>
<feature type="domain" description="Rhodanese" evidence="1">
    <location>
        <begin position="58"/>
        <end position="156"/>
    </location>
</feature>
<dbReference type="Pfam" id="PF00581">
    <property type="entry name" value="Rhodanese"/>
    <property type="match status" value="1"/>
</dbReference>
<dbReference type="PANTHER" id="PTHR44086">
    <property type="entry name" value="THIOSULFATE SULFURTRANSFERASE RDL2, MITOCHONDRIAL-RELATED"/>
    <property type="match status" value="1"/>
</dbReference>
<organism evidence="2 3">
    <name type="scientific">Candidatus Ichthyocystis hellenicum</name>
    <dbReference type="NCBI Taxonomy" id="1561003"/>
    <lineage>
        <taxon>Bacteria</taxon>
        <taxon>Pseudomonadati</taxon>
        <taxon>Pseudomonadota</taxon>
        <taxon>Betaproteobacteria</taxon>
        <taxon>Burkholderiales</taxon>
        <taxon>Candidatus Ichthyocystis</taxon>
    </lineage>
</organism>
<proteinExistence type="predicted"/>
<dbReference type="InterPro" id="IPR001763">
    <property type="entry name" value="Rhodanese-like_dom"/>
</dbReference>
<dbReference type="EMBL" id="LN906597">
    <property type="protein sequence ID" value="CUT17416.1"/>
    <property type="molecule type" value="Genomic_DNA"/>
</dbReference>
<reference evidence="3" key="1">
    <citation type="submission" date="2015-11" db="EMBL/GenBank/DDBJ databases">
        <authorList>
            <person name="Seth-Smith H.M.B."/>
        </authorList>
    </citation>
    <scope>NUCLEOTIDE SEQUENCE [LARGE SCALE GENOMIC DNA]</scope>
    <source>
        <strain evidence="3">2013Ark11</strain>
    </source>
</reference>
<keyword evidence="3" id="KW-1185">Reference proteome</keyword>
<evidence type="ECO:0000313" key="3">
    <source>
        <dbReference type="Proteomes" id="UP000198651"/>
    </source>
</evidence>
<dbReference type="GO" id="GO:0004792">
    <property type="term" value="F:thiosulfate-cyanide sulfurtransferase activity"/>
    <property type="evidence" value="ECO:0007669"/>
    <property type="project" value="TreeGrafter"/>
</dbReference>
<dbReference type="STRING" id="1561003.Ark11_0577"/>
<protein>
    <submittedName>
        <fullName evidence="2">Putative sulphurtransferase: Rhodanese-like domain</fullName>
    </submittedName>
</protein>
<evidence type="ECO:0000313" key="2">
    <source>
        <dbReference type="EMBL" id="CUT17416.1"/>
    </source>
</evidence>
<name>A0A0S4M5J9_9BURK</name>
<accession>A0A0S4M5J9</accession>
<dbReference type="PANTHER" id="PTHR44086:SF10">
    <property type="entry name" value="THIOSULFATE SULFURTRANSFERASE_RHODANESE-LIKE DOMAIN-CONTAINING PROTEIN 3"/>
    <property type="match status" value="1"/>
</dbReference>
<gene>
    <name evidence="2" type="ORF">Ark11_0577</name>
</gene>
<dbReference type="Gene3D" id="3.40.250.10">
    <property type="entry name" value="Rhodanese-like domain"/>
    <property type="match status" value="1"/>
</dbReference>
<dbReference type="SUPFAM" id="SSF52821">
    <property type="entry name" value="Rhodanese/Cell cycle control phosphatase"/>
    <property type="match status" value="1"/>
</dbReference>
<dbReference type="PROSITE" id="PS50206">
    <property type="entry name" value="RHODANESE_3"/>
    <property type="match status" value="1"/>
</dbReference>
<evidence type="ECO:0000259" key="1">
    <source>
        <dbReference type="PROSITE" id="PS50206"/>
    </source>
</evidence>
<dbReference type="InterPro" id="IPR036873">
    <property type="entry name" value="Rhodanese-like_dom_sf"/>
</dbReference>
<dbReference type="SMART" id="SM00450">
    <property type="entry name" value="RHOD"/>
    <property type="match status" value="1"/>
</dbReference>
<dbReference type="Proteomes" id="UP000198651">
    <property type="component" value="Chromosome I"/>
</dbReference>
<keyword evidence="2" id="KW-0808">Transferase</keyword>
<sequence length="162" mass="17842">MLMHGLLALSISMIFDNDKLGGLVDWSILDGLREKHQSEAGVPFLDAKEAYWVLNVQNERKFILVDVRTDGELLLSGTPKGSVNIVWAVRGEENVNFINELASLVPSKSQNIIFMCRSGVRSMCAAEAALGAGYENVYNLNGGFNAISVTTPDWVDEWELHG</sequence>